<feature type="compositionally biased region" description="Polar residues" evidence="9">
    <location>
        <begin position="933"/>
        <end position="947"/>
    </location>
</feature>
<comment type="similarity">
    <text evidence="2">Belongs to the CND3 (condensin subunit 3) family.</text>
</comment>
<dbReference type="Pfam" id="PF12719">
    <property type="entry name" value="Cnd3"/>
    <property type="match status" value="1"/>
</dbReference>
<dbReference type="SUPFAM" id="SSF48371">
    <property type="entry name" value="ARM repeat"/>
    <property type="match status" value="1"/>
</dbReference>
<dbReference type="AlphaFoldDB" id="A0AAN8JLT2"/>
<dbReference type="InterPro" id="IPR025977">
    <property type="entry name" value="Cnd3_C"/>
</dbReference>
<dbReference type="PANTHER" id="PTHR14418:SF5">
    <property type="entry name" value="CONDENSIN COMPLEX SUBUNIT 3"/>
    <property type="match status" value="1"/>
</dbReference>
<gene>
    <name evidence="12" type="ORF">SNE40_013249</name>
</gene>
<protein>
    <recommendedName>
        <fullName evidence="14">Condensin complex subunit 3</fullName>
    </recommendedName>
</protein>
<feature type="domain" description="Nuclear condensin complex subunit 3 C-terminal" evidence="11">
    <location>
        <begin position="555"/>
        <end position="854"/>
    </location>
</feature>
<dbReference type="InterPro" id="IPR016024">
    <property type="entry name" value="ARM-type_fold"/>
</dbReference>
<keyword evidence="3" id="KW-0158">Chromosome</keyword>
<dbReference type="InterPro" id="IPR001943">
    <property type="entry name" value="UVR_dom"/>
</dbReference>
<keyword evidence="13" id="KW-1185">Reference proteome</keyword>
<evidence type="ECO:0000256" key="1">
    <source>
        <dbReference type="ARBA" id="ARBA00004286"/>
    </source>
</evidence>
<dbReference type="InterPro" id="IPR021133">
    <property type="entry name" value="HEAT_type_2"/>
</dbReference>
<evidence type="ECO:0008006" key="14">
    <source>
        <dbReference type="Google" id="ProtNLM"/>
    </source>
</evidence>
<name>A0AAN8JLT2_PATCE</name>
<evidence type="ECO:0000256" key="4">
    <source>
        <dbReference type="ARBA" id="ARBA00022618"/>
    </source>
</evidence>
<evidence type="ECO:0000313" key="12">
    <source>
        <dbReference type="EMBL" id="KAK6178461.1"/>
    </source>
</evidence>
<accession>A0AAN8JLT2</accession>
<feature type="region of interest" description="Disordered" evidence="9">
    <location>
        <begin position="933"/>
        <end position="1000"/>
    </location>
</feature>
<dbReference type="PROSITE" id="PS50077">
    <property type="entry name" value="HEAT_REPEAT"/>
    <property type="match status" value="1"/>
</dbReference>
<proteinExistence type="inferred from homology"/>
<evidence type="ECO:0000256" key="8">
    <source>
        <dbReference type="PROSITE-ProRule" id="PRU00103"/>
    </source>
</evidence>
<feature type="compositionally biased region" description="Basic residues" evidence="9">
    <location>
        <begin position="948"/>
        <end position="957"/>
    </location>
</feature>
<organism evidence="12 13">
    <name type="scientific">Patella caerulea</name>
    <name type="common">Rayed Mediterranean limpet</name>
    <dbReference type="NCBI Taxonomy" id="87958"/>
    <lineage>
        <taxon>Eukaryota</taxon>
        <taxon>Metazoa</taxon>
        <taxon>Spiralia</taxon>
        <taxon>Lophotrochozoa</taxon>
        <taxon>Mollusca</taxon>
        <taxon>Gastropoda</taxon>
        <taxon>Patellogastropoda</taxon>
        <taxon>Patelloidea</taxon>
        <taxon>Patellidae</taxon>
        <taxon>Patella</taxon>
    </lineage>
</organism>
<evidence type="ECO:0000256" key="3">
    <source>
        <dbReference type="ARBA" id="ARBA00022454"/>
    </source>
</evidence>
<evidence type="ECO:0000256" key="2">
    <source>
        <dbReference type="ARBA" id="ARBA00006533"/>
    </source>
</evidence>
<sequence>MPELSMKDIFNQSQKGLQHHNKMLKLIRTMYASMEFDVFWKEFLHLLKFSMVVYKREVAVERTIEFVCKFISSPDVPKPVSQSTDTETTVSDEEGEDNILLNQTIEFLLEYHSASDRGVRFRCCQMINKLLNNLSQNAVIDDELYDRIYNCMLERMRDKIHVVRKHAVLAISRLQDPTDDNCPVIKAYLYLMTRDPNPDVRRAVLGVIAPSTKTLPFILERIRDVNESVRQVAFCVLAEKAHIKCLSIAQRLQILQDGLNDRTAAVKDACSKKVLQTWLRIFGGNILELLKSLDVENSTETCEQVLDTMFKQSQVADLVANFNLLDENYLVTMSELSCESAMYWRALLMYVESLGKDFEEVLENILPNCLMYASYLRKYLEDNKDNDDIEKQLEMEFVLQQLLMLIDSMDLADEAGRKALEKILHDMLVNDQIGCGLVKHILPRLQAIKTTSDALVNYLAETISEIREPITVIEKGLGKDQQRQIDLKIAGIRVKVIQLRDEMDQCVQKQEFARAAELKSSISELDAEKSQLFDAAQPQTEEIRKEKNDPATVLKCLTIISEMLKLLPLKTLSPTLQMMLESQILPGIQSEDESVRNEAVTSLALCCHLKQDIVLLYLPLLMQISQVDTEEVRTSALKCLFDLVHMYGIDILKDNKKKIDSTIDVFDDTTIETDKQQDEPVNIAAKLIAILSSFLDSESVELRTVAAEGLAKLMLSGRLVSSKILSHLLLLWCNPVTEDDHHLRQCLGAFFPIFSFAGRCNQELTEEAFMLTLKTLMNAPTSSPLSDVDLTKVSDILVQLVNTRRLVLHQNTDTSKMDNPGHDNICIKVCNEVISNPDTFNLKLWTRILNQLDLSSDNESNLKAVCVLCEQMLEVVKDKLCVKSIKKFEESVEELLKKITGVETCHSPGSSVGDKDGAASNIDDVDNLSQTLAETSIISPEQPATATKKQRKSRAKSVKTPGPNLLTVPSVQSKSTTKRNAKKAERDQENPITKAAGGKSKVTKNLEPLLQDNINNSPVKSSRYSLFFFIV</sequence>
<feature type="domain" description="UVR" evidence="10">
    <location>
        <begin position="495"/>
        <end position="527"/>
    </location>
</feature>
<comment type="subcellular location">
    <subcellularLocation>
        <location evidence="1">Chromosome</location>
    </subcellularLocation>
</comment>
<dbReference type="GO" id="GO:0051301">
    <property type="term" value="P:cell division"/>
    <property type="evidence" value="ECO:0007669"/>
    <property type="project" value="UniProtKB-KW"/>
</dbReference>
<dbReference type="GO" id="GO:0000793">
    <property type="term" value="C:condensed chromosome"/>
    <property type="evidence" value="ECO:0007669"/>
    <property type="project" value="TreeGrafter"/>
</dbReference>
<evidence type="ECO:0000256" key="6">
    <source>
        <dbReference type="ARBA" id="ARBA00023067"/>
    </source>
</evidence>
<dbReference type="EMBL" id="JAZGQO010000009">
    <property type="protein sequence ID" value="KAK6178461.1"/>
    <property type="molecule type" value="Genomic_DNA"/>
</dbReference>
<dbReference type="GO" id="GO:0007076">
    <property type="term" value="P:mitotic chromosome condensation"/>
    <property type="evidence" value="ECO:0007669"/>
    <property type="project" value="InterPro"/>
</dbReference>
<keyword evidence="5" id="KW-0498">Mitosis</keyword>
<evidence type="ECO:0000256" key="7">
    <source>
        <dbReference type="ARBA" id="ARBA00023306"/>
    </source>
</evidence>
<evidence type="ECO:0000259" key="11">
    <source>
        <dbReference type="Pfam" id="PF12719"/>
    </source>
</evidence>
<dbReference type="InterPro" id="IPR027165">
    <property type="entry name" value="CND3"/>
</dbReference>
<keyword evidence="7" id="KW-0131">Cell cycle</keyword>
<dbReference type="Pfam" id="PF02151">
    <property type="entry name" value="UVR"/>
    <property type="match status" value="1"/>
</dbReference>
<evidence type="ECO:0000256" key="5">
    <source>
        <dbReference type="ARBA" id="ARBA00022776"/>
    </source>
</evidence>
<evidence type="ECO:0000256" key="9">
    <source>
        <dbReference type="SAM" id="MobiDB-lite"/>
    </source>
</evidence>
<comment type="caution">
    <text evidence="12">The sequence shown here is derived from an EMBL/GenBank/DDBJ whole genome shotgun (WGS) entry which is preliminary data.</text>
</comment>
<keyword evidence="4" id="KW-0132">Cell division</keyword>
<dbReference type="InterPro" id="IPR011989">
    <property type="entry name" value="ARM-like"/>
</dbReference>
<evidence type="ECO:0000313" key="13">
    <source>
        <dbReference type="Proteomes" id="UP001347796"/>
    </source>
</evidence>
<reference evidence="12 13" key="1">
    <citation type="submission" date="2024-01" db="EMBL/GenBank/DDBJ databases">
        <title>The genome of the rayed Mediterranean limpet Patella caerulea (Linnaeus, 1758).</title>
        <authorList>
            <person name="Anh-Thu Weber A."/>
            <person name="Halstead-Nussloch G."/>
        </authorList>
    </citation>
    <scope>NUCLEOTIDE SEQUENCE [LARGE SCALE GENOMIC DNA]</scope>
    <source>
        <strain evidence="12">AATW-2023a</strain>
        <tissue evidence="12">Whole specimen</tissue>
    </source>
</reference>
<evidence type="ECO:0000259" key="10">
    <source>
        <dbReference type="Pfam" id="PF02151"/>
    </source>
</evidence>
<dbReference type="Gene3D" id="1.25.10.10">
    <property type="entry name" value="Leucine-rich Repeat Variant"/>
    <property type="match status" value="2"/>
</dbReference>
<dbReference type="GO" id="GO:0005737">
    <property type="term" value="C:cytoplasm"/>
    <property type="evidence" value="ECO:0007669"/>
    <property type="project" value="TreeGrafter"/>
</dbReference>
<dbReference type="PANTHER" id="PTHR14418">
    <property type="entry name" value="CONDENSIN COMPLEX SUBUNIT 3-RELATED"/>
    <property type="match status" value="1"/>
</dbReference>
<dbReference type="GO" id="GO:0000796">
    <property type="term" value="C:condensin complex"/>
    <property type="evidence" value="ECO:0007669"/>
    <property type="project" value="InterPro"/>
</dbReference>
<keyword evidence="6" id="KW-0226">DNA condensation</keyword>
<feature type="repeat" description="HEAT" evidence="8">
    <location>
        <begin position="617"/>
        <end position="655"/>
    </location>
</feature>
<dbReference type="Proteomes" id="UP001347796">
    <property type="component" value="Unassembled WGS sequence"/>
</dbReference>